<feature type="domain" description="Gcp-like" evidence="8">
    <location>
        <begin position="64"/>
        <end position="385"/>
    </location>
</feature>
<dbReference type="InterPro" id="IPR043129">
    <property type="entry name" value="ATPase_NBD"/>
</dbReference>
<evidence type="ECO:0000256" key="7">
    <source>
        <dbReference type="HAMAP-Rule" id="MF_03179"/>
    </source>
</evidence>
<dbReference type="PANTHER" id="PTHR11735:SF6">
    <property type="entry name" value="TRNA N6-ADENOSINE THREONYLCARBAMOYLTRANSFERASE, MITOCHONDRIAL"/>
    <property type="match status" value="1"/>
</dbReference>
<dbReference type="SUPFAM" id="SSF53067">
    <property type="entry name" value="Actin-like ATPase domain"/>
    <property type="match status" value="2"/>
</dbReference>
<proteinExistence type="inferred from homology"/>
<accession>A0A9P8AJ24</accession>
<dbReference type="GO" id="GO:0072670">
    <property type="term" value="P:mitochondrial tRNA threonylcarbamoyladenosine modification"/>
    <property type="evidence" value="ECO:0007669"/>
    <property type="project" value="TreeGrafter"/>
</dbReference>
<keyword evidence="4 7" id="KW-0479">Metal-binding</keyword>
<evidence type="ECO:0000313" key="10">
    <source>
        <dbReference type="Proteomes" id="UP000790833"/>
    </source>
</evidence>
<dbReference type="GO" id="GO:0046872">
    <property type="term" value="F:metal ion binding"/>
    <property type="evidence" value="ECO:0007669"/>
    <property type="project" value="UniProtKB-KW"/>
</dbReference>
<dbReference type="Pfam" id="PF00814">
    <property type="entry name" value="TsaD"/>
    <property type="match status" value="1"/>
</dbReference>
<dbReference type="AlphaFoldDB" id="A0A9P8AJ24"/>
<keyword evidence="3 7" id="KW-0819">tRNA processing</keyword>
<dbReference type="OrthoDB" id="10259622at2759"/>
<dbReference type="InterPro" id="IPR022450">
    <property type="entry name" value="TsaD"/>
</dbReference>
<evidence type="ECO:0000256" key="1">
    <source>
        <dbReference type="ARBA" id="ARBA00012156"/>
    </source>
</evidence>
<evidence type="ECO:0000256" key="6">
    <source>
        <dbReference type="ARBA" id="ARBA00048117"/>
    </source>
</evidence>
<dbReference type="InterPro" id="IPR000905">
    <property type="entry name" value="Gcp-like_dom"/>
</dbReference>
<sequence>MLSRWGWKKLRIPHKSPLSRQGGYRFYRALAIESSCDDSCVALLESDTDSKITIVDHSKSTLSSSAVGGIIPTEAHAFHQYKLANLVSEFLTKNAIDSKNPPDIIMCTRGPGLVGSLAAGLQLAKGLSIAWGKPLLGVHHMLGHIMMAVHDSKSLQFPFLSLLASGGHTMLVLLRSAVDHEIIIDTMDVAVGVSLDKCGRELGIRGNMIGKELDRYVQMISPQEKIEFDKWDISKRKNNPFDFQLQLPLKRPDLPLVPDTIQFAFAGFQSSLQHVRKGKGPSLENDNNTDKKFIAYRLQELVFDHIIDRLNVALKKHGTNSKEYALCDSKFSGINDLVVSGGVAANSRLREKLNTQLKSERYLGNNFNIHIPDVALCTDNAVMIGIAGIEFLKASNLVNDLSILPIPKWPLNDIINVDGYISR</sequence>
<dbReference type="EC" id="2.3.1.234" evidence="1"/>
<dbReference type="GO" id="GO:0005739">
    <property type="term" value="C:mitochondrion"/>
    <property type="evidence" value="ECO:0007669"/>
    <property type="project" value="UniProtKB-SubCell"/>
</dbReference>
<dbReference type="EMBL" id="JAHMUF010000008">
    <property type="protein sequence ID" value="KAG7194295.1"/>
    <property type="molecule type" value="Genomic_DNA"/>
</dbReference>
<comment type="catalytic activity">
    <reaction evidence="6 7">
        <text>L-threonylcarbamoyladenylate + adenosine(37) in tRNA = N(6)-L-threonylcarbamoyladenosine(37) in tRNA + AMP + H(+)</text>
        <dbReference type="Rhea" id="RHEA:37059"/>
        <dbReference type="Rhea" id="RHEA-COMP:10162"/>
        <dbReference type="Rhea" id="RHEA-COMP:10163"/>
        <dbReference type="ChEBI" id="CHEBI:15378"/>
        <dbReference type="ChEBI" id="CHEBI:73682"/>
        <dbReference type="ChEBI" id="CHEBI:74411"/>
        <dbReference type="ChEBI" id="CHEBI:74418"/>
        <dbReference type="ChEBI" id="CHEBI:456215"/>
        <dbReference type="EC" id="2.3.1.234"/>
    </reaction>
</comment>
<organism evidence="9 10">
    <name type="scientific">Scheffersomyces spartinae</name>
    <dbReference type="NCBI Taxonomy" id="45513"/>
    <lineage>
        <taxon>Eukaryota</taxon>
        <taxon>Fungi</taxon>
        <taxon>Dikarya</taxon>
        <taxon>Ascomycota</taxon>
        <taxon>Saccharomycotina</taxon>
        <taxon>Pichiomycetes</taxon>
        <taxon>Debaryomycetaceae</taxon>
        <taxon>Scheffersomyces</taxon>
    </lineage>
</organism>
<keyword evidence="7" id="KW-0496">Mitochondrion</keyword>
<protein>
    <recommendedName>
        <fullName evidence="1">N(6)-L-threonylcarbamoyladenine synthase</fullName>
        <ecNumber evidence="1">2.3.1.234</ecNumber>
    </recommendedName>
</protein>
<dbReference type="GO" id="GO:0061711">
    <property type="term" value="F:tRNA N(6)-L-threonylcarbamoyladenine synthase activity"/>
    <property type="evidence" value="ECO:0007669"/>
    <property type="project" value="UniProtKB-EC"/>
</dbReference>
<dbReference type="Gene3D" id="3.30.420.40">
    <property type="match status" value="2"/>
</dbReference>
<comment type="subcellular location">
    <subcellularLocation>
        <location evidence="7">Mitochondrion</location>
    </subcellularLocation>
</comment>
<dbReference type="HAMAP" id="MF_01445">
    <property type="entry name" value="TsaD"/>
    <property type="match status" value="1"/>
</dbReference>
<keyword evidence="10" id="KW-1185">Reference proteome</keyword>
<name>A0A9P8AJ24_9ASCO</name>
<dbReference type="InterPro" id="IPR017861">
    <property type="entry name" value="KAE1/TsaD"/>
</dbReference>
<comment type="caution">
    <text evidence="9">The sequence shown here is derived from an EMBL/GenBank/DDBJ whole genome shotgun (WGS) entry which is preliminary data.</text>
</comment>
<comment type="cofactor">
    <cofactor evidence="7">
        <name>a divalent metal cation</name>
        <dbReference type="ChEBI" id="CHEBI:60240"/>
    </cofactor>
    <text evidence="7">Binds 1 divalent metal cation per subunit.</text>
</comment>
<dbReference type="Proteomes" id="UP000790833">
    <property type="component" value="Unassembled WGS sequence"/>
</dbReference>
<reference evidence="9" key="1">
    <citation type="submission" date="2021-03" db="EMBL/GenBank/DDBJ databases">
        <authorList>
            <person name="Palmer J.M."/>
        </authorList>
    </citation>
    <scope>NUCLEOTIDE SEQUENCE</scope>
    <source>
        <strain evidence="9">ARV_011</strain>
    </source>
</reference>
<dbReference type="PRINTS" id="PR00789">
    <property type="entry name" value="OSIALOPTASE"/>
</dbReference>
<comment type="function">
    <text evidence="7">Required for the formation of a threonylcarbamoyl group on adenosine at position 37 (t(6)A37) in mitochondrial tRNAs that read codons beginning with adenine. Probably involved in the transfer of the threonylcarbamoyl moiety of threonylcarbamoyl-AMP (TC-AMP) to the N6 group of A37. Involved in mitochondrial genome maintenance.</text>
</comment>
<gene>
    <name evidence="7" type="primary">QRI7</name>
    <name evidence="9" type="ORF">KQ657_005025</name>
</gene>
<comment type="similarity">
    <text evidence="7">Belongs to the KAE1 / TsaD family.</text>
</comment>
<evidence type="ECO:0000256" key="3">
    <source>
        <dbReference type="ARBA" id="ARBA00022694"/>
    </source>
</evidence>
<evidence type="ECO:0000256" key="2">
    <source>
        <dbReference type="ARBA" id="ARBA00022679"/>
    </source>
</evidence>
<evidence type="ECO:0000259" key="8">
    <source>
        <dbReference type="Pfam" id="PF00814"/>
    </source>
</evidence>
<evidence type="ECO:0000313" key="9">
    <source>
        <dbReference type="EMBL" id="KAG7194295.1"/>
    </source>
</evidence>
<dbReference type="PROSITE" id="PS01016">
    <property type="entry name" value="GLYCOPROTEASE"/>
    <property type="match status" value="1"/>
</dbReference>
<dbReference type="InterPro" id="IPR017860">
    <property type="entry name" value="Peptidase_M22_CS"/>
</dbReference>
<dbReference type="NCBIfam" id="TIGR00329">
    <property type="entry name" value="gcp_kae1"/>
    <property type="match status" value="1"/>
</dbReference>
<comment type="subunit">
    <text evidence="7">Homodimer.</text>
</comment>
<keyword evidence="5 7" id="KW-0012">Acyltransferase</keyword>
<keyword evidence="2 7" id="KW-0808">Transferase</keyword>
<evidence type="ECO:0000256" key="5">
    <source>
        <dbReference type="ARBA" id="ARBA00023315"/>
    </source>
</evidence>
<evidence type="ECO:0000256" key="4">
    <source>
        <dbReference type="ARBA" id="ARBA00022723"/>
    </source>
</evidence>
<dbReference type="PANTHER" id="PTHR11735">
    <property type="entry name" value="TRNA N6-ADENOSINE THREONYLCARBAMOYLTRANSFERASE"/>
    <property type="match status" value="1"/>
</dbReference>